<proteinExistence type="predicted"/>
<comment type="caution">
    <text evidence="6">The sequence shown here is derived from an EMBL/GenBank/DDBJ whole genome shotgun (WGS) entry which is preliminary data.</text>
</comment>
<dbReference type="RefSeq" id="WP_145342977.1">
    <property type="nucleotide sequence ID" value="NZ_SMLY01000071.1"/>
</dbReference>
<evidence type="ECO:0000256" key="3">
    <source>
        <dbReference type="ARBA" id="ARBA00022989"/>
    </source>
</evidence>
<gene>
    <name evidence="6" type="ORF">JM93_02116</name>
</gene>
<evidence type="ECO:0000256" key="4">
    <source>
        <dbReference type="ARBA" id="ARBA00023136"/>
    </source>
</evidence>
<protein>
    <submittedName>
        <fullName evidence="6">Putative membrane protein</fullName>
    </submittedName>
</protein>
<feature type="transmembrane region" description="Helical" evidence="5">
    <location>
        <begin position="64"/>
        <end position="96"/>
    </location>
</feature>
<evidence type="ECO:0000313" key="6">
    <source>
        <dbReference type="EMBL" id="TWI87550.1"/>
    </source>
</evidence>
<keyword evidence="7" id="KW-1185">Reference proteome</keyword>
<comment type="subcellular location">
    <subcellularLocation>
        <location evidence="1">Membrane</location>
        <topology evidence="1">Multi-pass membrane protein</topology>
    </subcellularLocation>
</comment>
<dbReference type="OrthoDB" id="5405464at2"/>
<evidence type="ECO:0000256" key="2">
    <source>
        <dbReference type="ARBA" id="ARBA00022692"/>
    </source>
</evidence>
<reference evidence="6 7" key="1">
    <citation type="submission" date="2019-07" db="EMBL/GenBank/DDBJ databases">
        <title>Genomic Encyclopedia of Archaeal and Bacterial Type Strains, Phase II (KMG-II): from individual species to whole genera.</title>
        <authorList>
            <person name="Goeker M."/>
        </authorList>
    </citation>
    <scope>NUCLEOTIDE SEQUENCE [LARGE SCALE GENOMIC DNA]</scope>
    <source>
        <strain evidence="6 7">ATCC BAA-252</strain>
    </source>
</reference>
<feature type="transmembrane region" description="Helical" evidence="5">
    <location>
        <begin position="20"/>
        <end position="44"/>
    </location>
</feature>
<evidence type="ECO:0000313" key="7">
    <source>
        <dbReference type="Proteomes" id="UP000320593"/>
    </source>
</evidence>
<organism evidence="6 7">
    <name type="scientific">Roseibium hamelinense</name>
    <dbReference type="NCBI Taxonomy" id="150831"/>
    <lineage>
        <taxon>Bacteria</taxon>
        <taxon>Pseudomonadati</taxon>
        <taxon>Pseudomonadota</taxon>
        <taxon>Alphaproteobacteria</taxon>
        <taxon>Hyphomicrobiales</taxon>
        <taxon>Stappiaceae</taxon>
        <taxon>Roseibium</taxon>
    </lineage>
</organism>
<dbReference type="Pfam" id="PF09685">
    <property type="entry name" value="MamF_MmsF"/>
    <property type="match status" value="1"/>
</dbReference>
<evidence type="ECO:0000256" key="1">
    <source>
        <dbReference type="ARBA" id="ARBA00004141"/>
    </source>
</evidence>
<keyword evidence="3 5" id="KW-1133">Transmembrane helix</keyword>
<dbReference type="EMBL" id="VLLF01000004">
    <property type="protein sequence ID" value="TWI87550.1"/>
    <property type="molecule type" value="Genomic_DNA"/>
</dbReference>
<name>A0A562T3P6_9HYPH</name>
<keyword evidence="2 5" id="KW-0812">Transmembrane</keyword>
<evidence type="ECO:0000256" key="5">
    <source>
        <dbReference type="SAM" id="Phobius"/>
    </source>
</evidence>
<dbReference type="InterPro" id="IPR019109">
    <property type="entry name" value="MamF_MmsF"/>
</dbReference>
<sequence length="119" mass="13093">MEQSDGIGSYTQAGRKNVYLIYILYLLSLVVGFSAIVGLIFAYMNKGKGEDWVDSHYSFQIRTFWIGLAASIAGAVLMIVGIGFLVVFAAIIWTIVRCVKGLQLTSRGEAVPDPQTWLI</sequence>
<accession>A0A562T3P6</accession>
<dbReference type="Proteomes" id="UP000320593">
    <property type="component" value="Unassembled WGS sequence"/>
</dbReference>
<keyword evidence="4 5" id="KW-0472">Membrane</keyword>
<dbReference type="AlphaFoldDB" id="A0A562T3P6"/>